<name>A0A8T1CRJ1_9STRA</name>
<gene>
    <name evidence="2" type="ORF">PC115_g8118</name>
</gene>
<dbReference type="Proteomes" id="UP000774804">
    <property type="component" value="Unassembled WGS sequence"/>
</dbReference>
<reference evidence="2" key="1">
    <citation type="submission" date="2018-10" db="EMBL/GenBank/DDBJ databases">
        <title>Effector identification in a new, highly contiguous assembly of the strawberry crown rot pathogen Phytophthora cactorum.</title>
        <authorList>
            <person name="Armitage A.D."/>
            <person name="Nellist C.F."/>
            <person name="Bates H."/>
            <person name="Vickerstaff R.J."/>
            <person name="Harrison R.J."/>
        </authorList>
    </citation>
    <scope>NUCLEOTIDE SEQUENCE</scope>
    <source>
        <strain evidence="2">4032</strain>
    </source>
</reference>
<comment type="caution">
    <text evidence="2">The sequence shown here is derived from an EMBL/GenBank/DDBJ whole genome shotgun (WGS) entry which is preliminary data.</text>
</comment>
<evidence type="ECO:0000256" key="1">
    <source>
        <dbReference type="SAM" id="MobiDB-lite"/>
    </source>
</evidence>
<feature type="region of interest" description="Disordered" evidence="1">
    <location>
        <begin position="61"/>
        <end position="82"/>
    </location>
</feature>
<sequence>MDEESRRGRGDAGARLLMETAFVQDCASEFGGKFKGTNKAKASSGVSCLRVCVKQRRPDLRHRGDNVGLTEKKTLHQGKDKL</sequence>
<accession>A0A8T1CRJ1</accession>
<dbReference type="EMBL" id="RCMI01000205">
    <property type="protein sequence ID" value="KAG2925759.1"/>
    <property type="molecule type" value="Genomic_DNA"/>
</dbReference>
<organism evidence="2 3">
    <name type="scientific">Phytophthora cactorum</name>
    <dbReference type="NCBI Taxonomy" id="29920"/>
    <lineage>
        <taxon>Eukaryota</taxon>
        <taxon>Sar</taxon>
        <taxon>Stramenopiles</taxon>
        <taxon>Oomycota</taxon>
        <taxon>Peronosporomycetes</taxon>
        <taxon>Peronosporales</taxon>
        <taxon>Peronosporaceae</taxon>
        <taxon>Phytophthora</taxon>
    </lineage>
</organism>
<dbReference type="AlphaFoldDB" id="A0A8T1CRJ1"/>
<evidence type="ECO:0000313" key="2">
    <source>
        <dbReference type="EMBL" id="KAG2925759.1"/>
    </source>
</evidence>
<proteinExistence type="predicted"/>
<protein>
    <submittedName>
        <fullName evidence="2">Uncharacterized protein</fullName>
    </submittedName>
</protein>
<evidence type="ECO:0000313" key="3">
    <source>
        <dbReference type="Proteomes" id="UP000774804"/>
    </source>
</evidence>